<dbReference type="RefSeq" id="WP_284252189.1">
    <property type="nucleotide sequence ID" value="NZ_BSUM01000001.1"/>
</dbReference>
<dbReference type="SUPFAM" id="SSF141072">
    <property type="entry name" value="CalX-like"/>
    <property type="match status" value="1"/>
</dbReference>
<name>A0AA38CVJ5_9MICO</name>
<feature type="region of interest" description="Disordered" evidence="1">
    <location>
        <begin position="465"/>
        <end position="516"/>
    </location>
</feature>
<feature type="compositionally biased region" description="Low complexity" evidence="1">
    <location>
        <begin position="495"/>
        <end position="506"/>
    </location>
</feature>
<accession>A0AA38CVJ5</accession>
<reference evidence="2" key="1">
    <citation type="journal article" date="2014" name="Int. J. Syst. Evol. Microbiol.">
        <title>Complete genome sequence of Corynebacterium casei LMG S-19264T (=DSM 44701T), isolated from a smear-ripened cheese.</title>
        <authorList>
            <consortium name="US DOE Joint Genome Institute (JGI-PGF)"/>
            <person name="Walter F."/>
            <person name="Albersmeier A."/>
            <person name="Kalinowski J."/>
            <person name="Ruckert C."/>
        </authorList>
    </citation>
    <scope>NUCLEOTIDE SEQUENCE</scope>
    <source>
        <strain evidence="2">NBRC 112290</strain>
    </source>
</reference>
<protein>
    <submittedName>
        <fullName evidence="2">Uncharacterized protein</fullName>
    </submittedName>
</protein>
<gene>
    <name evidence="2" type="ORF">GCM10025875_33910</name>
</gene>
<reference evidence="2" key="2">
    <citation type="submission" date="2023-02" db="EMBL/GenBank/DDBJ databases">
        <authorList>
            <person name="Sun Q."/>
            <person name="Mori K."/>
        </authorList>
    </citation>
    <scope>NUCLEOTIDE SEQUENCE</scope>
    <source>
        <strain evidence="2">NBRC 112290</strain>
    </source>
</reference>
<keyword evidence="3" id="KW-1185">Reference proteome</keyword>
<dbReference type="Proteomes" id="UP001157161">
    <property type="component" value="Unassembled WGS sequence"/>
</dbReference>
<feature type="compositionally biased region" description="Basic residues" evidence="1">
    <location>
        <begin position="507"/>
        <end position="516"/>
    </location>
</feature>
<organism evidence="2 3">
    <name type="scientific">Litorihabitans aurantiacus</name>
    <dbReference type="NCBI Taxonomy" id="1930061"/>
    <lineage>
        <taxon>Bacteria</taxon>
        <taxon>Bacillati</taxon>
        <taxon>Actinomycetota</taxon>
        <taxon>Actinomycetes</taxon>
        <taxon>Micrococcales</taxon>
        <taxon>Beutenbergiaceae</taxon>
        <taxon>Litorihabitans</taxon>
    </lineage>
</organism>
<evidence type="ECO:0000313" key="2">
    <source>
        <dbReference type="EMBL" id="GMA33399.1"/>
    </source>
</evidence>
<sequence>MGRLTLPDVPTFTVLPYCDGDLASLPGAQLHDDSRYAFDDDVLRSTALVMGANHNFFNAGWTSDDWLRQVEMGGSRGPTCDPGAASDRLTAVEQRRVLDTYAAAWFGLTLSGESAMLPMFDGTGAVPDALVAATGAEIVTTATAPAGSRRDVARLTADSSSVTATPGASARVCASADGRPVPQALPACASLGSGAGQVDERQVPHWTPALNAPAAPAGAALDLRWSSAGAGVAVALPAGQRDLSAFAVDGALTLHATPAPGATTVQAMTLTVRDGAGGAATVRLDEVSGALAPLPGQGWPLNKTLLRGVRVPLAQLAGVNWGDVVSIELRGVGSSGAVVLSDLAVSRSAVGAQSGAPLPTLSMERTVVREGAGPGLTLLPVRLSGPAATAVTASVETVRAGGSGPQLAVRQLTFAPGQTCLTVPVALVGDRSPSSLPERGVVATAAAVTGAVGTRTSVQLLVTEDDGVTGSPGGPRCRARPSRAPTRAGGRRRTCSSTSRSGCCTTRRWRGSGRPG</sequence>
<comment type="caution">
    <text evidence="2">The sequence shown here is derived from an EMBL/GenBank/DDBJ whole genome shotgun (WGS) entry which is preliminary data.</text>
</comment>
<proteinExistence type="predicted"/>
<evidence type="ECO:0000256" key="1">
    <source>
        <dbReference type="SAM" id="MobiDB-lite"/>
    </source>
</evidence>
<evidence type="ECO:0000313" key="3">
    <source>
        <dbReference type="Proteomes" id="UP001157161"/>
    </source>
</evidence>
<dbReference type="InterPro" id="IPR038081">
    <property type="entry name" value="CalX-like_sf"/>
</dbReference>
<dbReference type="AlphaFoldDB" id="A0AA38CVJ5"/>
<dbReference type="EMBL" id="BSUM01000001">
    <property type="protein sequence ID" value="GMA33399.1"/>
    <property type="molecule type" value="Genomic_DNA"/>
</dbReference>